<dbReference type="VEuPathDB" id="FungiDB:FUN_019003"/>
<dbReference type="VEuPathDB" id="FungiDB:RhiirFUN_015471"/>
<evidence type="ECO:0000256" key="1">
    <source>
        <dbReference type="SAM" id="Coils"/>
    </source>
</evidence>
<protein>
    <submittedName>
        <fullName evidence="3">Uncharacterized protein</fullName>
    </submittedName>
</protein>
<evidence type="ECO:0000313" key="4">
    <source>
        <dbReference type="Proteomes" id="UP000233469"/>
    </source>
</evidence>
<reference evidence="3 4" key="2">
    <citation type="submission" date="2017-10" db="EMBL/GenBank/DDBJ databases">
        <title>Extensive intraspecific genome diversity in a model arbuscular mycorrhizal fungus.</title>
        <authorList>
            <person name="Chen E.C.H."/>
            <person name="Morin E."/>
            <person name="Baudet D."/>
            <person name="Noel J."/>
            <person name="Ndikumana S."/>
            <person name="Charron P."/>
            <person name="St-Onge C."/>
            <person name="Giorgi J."/>
            <person name="Grigoriev I.V."/>
            <person name="Roux C."/>
            <person name="Martin F.M."/>
            <person name="Corradi N."/>
        </authorList>
    </citation>
    <scope>NUCLEOTIDE SEQUENCE [LARGE SCALE GENOMIC DNA]</scope>
    <source>
        <strain evidence="3 4">C2</strain>
    </source>
</reference>
<keyword evidence="1" id="KW-0175">Coiled coil</keyword>
<dbReference type="AlphaFoldDB" id="A0A2N1NND7"/>
<gene>
    <name evidence="3" type="ORF">RhiirC2_846007</name>
</gene>
<reference evidence="3 4" key="1">
    <citation type="submission" date="2016-04" db="EMBL/GenBank/DDBJ databases">
        <title>Genome analyses suggest a sexual origin of heterokaryosis in a supposedly ancient asexual fungus.</title>
        <authorList>
            <person name="Ropars J."/>
            <person name="Sedzielewska K."/>
            <person name="Noel J."/>
            <person name="Charron P."/>
            <person name="Farinelli L."/>
            <person name="Marton T."/>
            <person name="Kruger M."/>
            <person name="Pelin A."/>
            <person name="Brachmann A."/>
            <person name="Corradi N."/>
        </authorList>
    </citation>
    <scope>NUCLEOTIDE SEQUENCE [LARGE SCALE GENOMIC DNA]</scope>
    <source>
        <strain evidence="3 4">C2</strain>
    </source>
</reference>
<proteinExistence type="predicted"/>
<sequence length="151" mass="18292">MEQTENKEEFLGKEQMKCFKEEENLREEIKDYEQEMMSLDTQFEMKKDGSFIYGRLEKSNGKKNRLIWERNSIESAESQQLKVIWLEKKRNFNERIEKVKEKEDYLYRKARKISIKLAIEKGKRKSILNGRMKRNRTSSIREQTGKKTNNI</sequence>
<feature type="compositionally biased region" description="Polar residues" evidence="2">
    <location>
        <begin position="137"/>
        <end position="151"/>
    </location>
</feature>
<organism evidence="3 4">
    <name type="scientific">Rhizophagus irregularis</name>
    <dbReference type="NCBI Taxonomy" id="588596"/>
    <lineage>
        <taxon>Eukaryota</taxon>
        <taxon>Fungi</taxon>
        <taxon>Fungi incertae sedis</taxon>
        <taxon>Mucoromycota</taxon>
        <taxon>Glomeromycotina</taxon>
        <taxon>Glomeromycetes</taxon>
        <taxon>Glomerales</taxon>
        <taxon>Glomeraceae</taxon>
        <taxon>Rhizophagus</taxon>
    </lineage>
</organism>
<dbReference type="EMBL" id="LLXL01000243">
    <property type="protein sequence ID" value="PKK75427.1"/>
    <property type="molecule type" value="Genomic_DNA"/>
</dbReference>
<accession>A0A2N1NND7</accession>
<feature type="region of interest" description="Disordered" evidence="2">
    <location>
        <begin position="127"/>
        <end position="151"/>
    </location>
</feature>
<name>A0A2N1NND7_9GLOM</name>
<feature type="compositionally biased region" description="Basic residues" evidence="2">
    <location>
        <begin position="127"/>
        <end position="136"/>
    </location>
</feature>
<evidence type="ECO:0000313" key="3">
    <source>
        <dbReference type="EMBL" id="PKK75427.1"/>
    </source>
</evidence>
<feature type="coiled-coil region" evidence="1">
    <location>
        <begin position="15"/>
        <end position="42"/>
    </location>
</feature>
<dbReference type="Proteomes" id="UP000233469">
    <property type="component" value="Unassembled WGS sequence"/>
</dbReference>
<comment type="caution">
    <text evidence="3">The sequence shown here is derived from an EMBL/GenBank/DDBJ whole genome shotgun (WGS) entry which is preliminary data.</text>
</comment>
<evidence type="ECO:0000256" key="2">
    <source>
        <dbReference type="SAM" id="MobiDB-lite"/>
    </source>
</evidence>